<dbReference type="Proteomes" id="UP000031670">
    <property type="component" value="Unassembled WGS sequence"/>
</dbReference>
<accession>A0A0B8P707</accession>
<comment type="caution">
    <text evidence="1">The sequence shown here is derived from an EMBL/GenBank/DDBJ whole genome shotgun (WGS) entry which is preliminary data.</text>
</comment>
<reference evidence="1 2" key="1">
    <citation type="submission" date="2015-01" db="EMBL/GenBank/DDBJ databases">
        <title>Vibrio sp. C5 JCM 19232 whole genome shotgun sequence.</title>
        <authorList>
            <person name="Sawabe T."/>
            <person name="Meirelles P."/>
            <person name="Feng G."/>
            <person name="Sayaka M."/>
            <person name="Hattori M."/>
            <person name="Ohkuma M."/>
        </authorList>
    </citation>
    <scope>NUCLEOTIDE SEQUENCE [LARGE SCALE GENOMIC DNA]</scope>
    <source>
        <strain evidence="1 2">JCM19232</strain>
    </source>
</reference>
<sequence>MEARFGAKQAALIISQQDDTWVGPYATGLGFHWMKKQTIPAVNPDFESIKDQVIADLYQLKIDERYQQIIDELIGQLSVRKEV</sequence>
<dbReference type="AlphaFoldDB" id="A0A0B8P707"/>
<evidence type="ECO:0000313" key="1">
    <source>
        <dbReference type="EMBL" id="GAM60327.1"/>
    </source>
</evidence>
<dbReference type="EMBL" id="BBSA01000001">
    <property type="protein sequence ID" value="GAM60327.1"/>
    <property type="molecule type" value="Genomic_DNA"/>
</dbReference>
<proteinExistence type="predicted"/>
<reference evidence="1 2" key="2">
    <citation type="submission" date="2015-01" db="EMBL/GenBank/DDBJ databases">
        <authorList>
            <consortium name="NBRP consortium"/>
            <person name="Sawabe T."/>
            <person name="Meirelles P."/>
            <person name="Feng G."/>
            <person name="Sayaka M."/>
            <person name="Hattori M."/>
            <person name="Ohkuma M."/>
        </authorList>
    </citation>
    <scope>NUCLEOTIDE SEQUENCE [LARGE SCALE GENOMIC DNA]</scope>
    <source>
        <strain evidence="1 2">JCM19232</strain>
    </source>
</reference>
<evidence type="ECO:0000313" key="2">
    <source>
        <dbReference type="Proteomes" id="UP000031670"/>
    </source>
</evidence>
<protein>
    <submittedName>
        <fullName evidence="1">Uncharacterized protein</fullName>
    </submittedName>
</protein>
<gene>
    <name evidence="1" type="ORF">JCM19232_660</name>
</gene>
<organism evidence="1 2">
    <name type="scientific">Vibrio ishigakensis</name>
    <dbReference type="NCBI Taxonomy" id="1481914"/>
    <lineage>
        <taxon>Bacteria</taxon>
        <taxon>Pseudomonadati</taxon>
        <taxon>Pseudomonadota</taxon>
        <taxon>Gammaproteobacteria</taxon>
        <taxon>Vibrionales</taxon>
        <taxon>Vibrionaceae</taxon>
        <taxon>Vibrio</taxon>
    </lineage>
</organism>
<name>A0A0B8P707_9VIBR</name>